<evidence type="ECO:0000256" key="1">
    <source>
        <dbReference type="SAM" id="MobiDB-lite"/>
    </source>
</evidence>
<proteinExistence type="predicted"/>
<feature type="region of interest" description="Disordered" evidence="1">
    <location>
        <begin position="1"/>
        <end position="44"/>
    </location>
</feature>
<feature type="compositionally biased region" description="Polar residues" evidence="1">
    <location>
        <begin position="1"/>
        <end position="18"/>
    </location>
</feature>
<sequence length="60" mass="6622">MHFKTTPTQPTKVVSTVNGFHLGPENPGPDSSAIRGSESESERWRNDYTMHNVAFETTGS</sequence>
<accession>A0A0U5FW18</accession>
<protein>
    <submittedName>
        <fullName evidence="2">Uncharacterized protein</fullName>
    </submittedName>
</protein>
<dbReference type="AlphaFoldDB" id="A0A0U5FW18"/>
<keyword evidence="3" id="KW-1185">Reference proteome</keyword>
<name>A0A0U5FW18_ASPCI</name>
<reference evidence="3" key="1">
    <citation type="journal article" date="2016" name="Genome Announc.">
        <title>Draft genome sequences of fungus Aspergillus calidoustus.</title>
        <authorList>
            <person name="Horn F."/>
            <person name="Linde J."/>
            <person name="Mattern D.J."/>
            <person name="Walther G."/>
            <person name="Guthke R."/>
            <person name="Scherlach K."/>
            <person name="Martin K."/>
            <person name="Brakhage A.A."/>
            <person name="Petzke L."/>
            <person name="Valiante V."/>
        </authorList>
    </citation>
    <scope>NUCLEOTIDE SEQUENCE [LARGE SCALE GENOMIC DNA]</scope>
    <source>
        <strain evidence="3">SF006504</strain>
    </source>
</reference>
<organism evidence="2 3">
    <name type="scientific">Aspergillus calidoustus</name>
    <dbReference type="NCBI Taxonomy" id="454130"/>
    <lineage>
        <taxon>Eukaryota</taxon>
        <taxon>Fungi</taxon>
        <taxon>Dikarya</taxon>
        <taxon>Ascomycota</taxon>
        <taxon>Pezizomycotina</taxon>
        <taxon>Eurotiomycetes</taxon>
        <taxon>Eurotiomycetidae</taxon>
        <taxon>Eurotiales</taxon>
        <taxon>Aspergillaceae</taxon>
        <taxon>Aspergillus</taxon>
        <taxon>Aspergillus subgen. Nidulantes</taxon>
    </lineage>
</organism>
<dbReference type="Proteomes" id="UP000054771">
    <property type="component" value="Unassembled WGS sequence"/>
</dbReference>
<dbReference type="EMBL" id="CDMC01000003">
    <property type="protein sequence ID" value="CEL03478.1"/>
    <property type="molecule type" value="Genomic_DNA"/>
</dbReference>
<gene>
    <name evidence="2" type="ORF">ASPCAL04632</name>
</gene>
<evidence type="ECO:0000313" key="3">
    <source>
        <dbReference type="Proteomes" id="UP000054771"/>
    </source>
</evidence>
<evidence type="ECO:0000313" key="2">
    <source>
        <dbReference type="EMBL" id="CEL03478.1"/>
    </source>
</evidence>